<dbReference type="Pfam" id="PF13417">
    <property type="entry name" value="GST_N_3"/>
    <property type="match status" value="1"/>
</dbReference>
<evidence type="ECO:0000313" key="5">
    <source>
        <dbReference type="Proteomes" id="UP001154114"/>
    </source>
</evidence>
<evidence type="ECO:0000256" key="1">
    <source>
        <dbReference type="ARBA" id="ARBA00011738"/>
    </source>
</evidence>
<dbReference type="FunFam" id="3.40.30.10:FF:000034">
    <property type="entry name" value="glutathione S-transferase 1"/>
    <property type="match status" value="1"/>
</dbReference>
<dbReference type="FunFam" id="1.20.1050.10:FF:000007">
    <property type="entry name" value="Glutathione S-transferase 1-1"/>
    <property type="match status" value="1"/>
</dbReference>
<dbReference type="Gene3D" id="1.20.1050.10">
    <property type="match status" value="1"/>
</dbReference>
<dbReference type="AlphaFoldDB" id="A0A9P0BP27"/>
<dbReference type="PROSITE" id="PS50405">
    <property type="entry name" value="GST_CTER"/>
    <property type="match status" value="1"/>
</dbReference>
<dbReference type="CDD" id="cd03177">
    <property type="entry name" value="GST_C_Delta_Epsilon"/>
    <property type="match status" value="1"/>
</dbReference>
<dbReference type="SFLD" id="SFLDG01153">
    <property type="entry name" value="Main.4:_Theta-like"/>
    <property type="match status" value="1"/>
</dbReference>
<dbReference type="CDD" id="cd03045">
    <property type="entry name" value="GST_N_Delta_Epsilon"/>
    <property type="match status" value="1"/>
</dbReference>
<dbReference type="PANTHER" id="PTHR43969:SF9">
    <property type="entry name" value="GLUTATHIONE S TRANSFERASE D10, ISOFORM A-RELATED"/>
    <property type="match status" value="1"/>
</dbReference>
<dbReference type="InterPro" id="IPR010987">
    <property type="entry name" value="Glutathione-S-Trfase_C-like"/>
</dbReference>
<dbReference type="GO" id="GO:0004364">
    <property type="term" value="F:glutathione transferase activity"/>
    <property type="evidence" value="ECO:0007669"/>
    <property type="project" value="TreeGrafter"/>
</dbReference>
<evidence type="ECO:0000313" key="4">
    <source>
        <dbReference type="EMBL" id="CAH0596447.1"/>
    </source>
</evidence>
<feature type="domain" description="GST N-terminal" evidence="2">
    <location>
        <begin position="62"/>
        <end position="144"/>
    </location>
</feature>
<sequence length="284" mass="32237">MTFRTVISLANKVLPVRVLRRNFGKACVYSIPQPAELSDQFDVVNKKSFVDQIGGSKTEVKMVLKLYKMDFSPPVRAVFMVIEALEIPDVEMIDINLFQAEHYKEEYIKINPQHTIPVLIDDDVVICESHAISTYLVDKYGKDDSLYPKDLKKRAMVDQRLFFDSGILFPCARGAGEPLIFRGAKGFSPEIISKITAGYVFAERFLSRSPWLAGDQLTLADICCVSTISSMDIVVPIEEATYPNLYKWFKRCSEFDFYKKKNVPGLEIMRGYVKAKLADGAKEQ</sequence>
<dbReference type="InterPro" id="IPR004045">
    <property type="entry name" value="Glutathione_S-Trfase_N"/>
</dbReference>
<comment type="subunit">
    <text evidence="1">Homodimer.</text>
</comment>
<evidence type="ECO:0000259" key="2">
    <source>
        <dbReference type="PROSITE" id="PS50404"/>
    </source>
</evidence>
<dbReference type="SUPFAM" id="SSF52833">
    <property type="entry name" value="Thioredoxin-like"/>
    <property type="match status" value="1"/>
</dbReference>
<protein>
    <submittedName>
        <fullName evidence="4">Uncharacterized protein</fullName>
    </submittedName>
</protein>
<name>A0A9P0BP27_CHRIL</name>
<dbReference type="GO" id="GO:0006749">
    <property type="term" value="P:glutathione metabolic process"/>
    <property type="evidence" value="ECO:0007669"/>
    <property type="project" value="TreeGrafter"/>
</dbReference>
<proteinExistence type="predicted"/>
<dbReference type="Gene3D" id="3.40.30.10">
    <property type="entry name" value="Glutaredoxin"/>
    <property type="match status" value="1"/>
</dbReference>
<dbReference type="Pfam" id="PF00043">
    <property type="entry name" value="GST_C"/>
    <property type="match status" value="1"/>
</dbReference>
<dbReference type="SUPFAM" id="SSF47616">
    <property type="entry name" value="GST C-terminal domain-like"/>
    <property type="match status" value="1"/>
</dbReference>
<dbReference type="InterPro" id="IPR036282">
    <property type="entry name" value="Glutathione-S-Trfase_C_sf"/>
</dbReference>
<accession>A0A9P0BP27</accession>
<keyword evidence="5" id="KW-1185">Reference proteome</keyword>
<dbReference type="Proteomes" id="UP001154114">
    <property type="component" value="Chromosome 22"/>
</dbReference>
<dbReference type="OrthoDB" id="2309723at2759"/>
<dbReference type="SFLD" id="SFLDS00019">
    <property type="entry name" value="Glutathione_Transferase_(cytos"/>
    <property type="match status" value="1"/>
</dbReference>
<dbReference type="InterPro" id="IPR004046">
    <property type="entry name" value="GST_C"/>
</dbReference>
<dbReference type="EMBL" id="LR824025">
    <property type="protein sequence ID" value="CAH0596447.1"/>
    <property type="molecule type" value="Genomic_DNA"/>
</dbReference>
<evidence type="ECO:0000259" key="3">
    <source>
        <dbReference type="PROSITE" id="PS50405"/>
    </source>
</evidence>
<dbReference type="InterPro" id="IPR036249">
    <property type="entry name" value="Thioredoxin-like_sf"/>
</dbReference>
<dbReference type="SFLD" id="SFLDG00358">
    <property type="entry name" value="Main_(cytGST)"/>
    <property type="match status" value="1"/>
</dbReference>
<gene>
    <name evidence="4" type="ORF">CINC_LOCUS7219</name>
</gene>
<dbReference type="PROSITE" id="PS50404">
    <property type="entry name" value="GST_NTER"/>
    <property type="match status" value="1"/>
</dbReference>
<reference evidence="4" key="1">
    <citation type="submission" date="2021-12" db="EMBL/GenBank/DDBJ databases">
        <authorList>
            <person name="King R."/>
        </authorList>
    </citation>
    <scope>NUCLEOTIDE SEQUENCE</scope>
</reference>
<dbReference type="PANTHER" id="PTHR43969">
    <property type="entry name" value="GLUTATHIONE S TRANSFERASE D10, ISOFORM A-RELATED"/>
    <property type="match status" value="1"/>
</dbReference>
<dbReference type="InterPro" id="IPR040079">
    <property type="entry name" value="Glutathione_S-Trfase"/>
</dbReference>
<organism evidence="4 5">
    <name type="scientific">Chrysodeixis includens</name>
    <name type="common">Soybean looper</name>
    <name type="synonym">Pseudoplusia includens</name>
    <dbReference type="NCBI Taxonomy" id="689277"/>
    <lineage>
        <taxon>Eukaryota</taxon>
        <taxon>Metazoa</taxon>
        <taxon>Ecdysozoa</taxon>
        <taxon>Arthropoda</taxon>
        <taxon>Hexapoda</taxon>
        <taxon>Insecta</taxon>
        <taxon>Pterygota</taxon>
        <taxon>Neoptera</taxon>
        <taxon>Endopterygota</taxon>
        <taxon>Lepidoptera</taxon>
        <taxon>Glossata</taxon>
        <taxon>Ditrysia</taxon>
        <taxon>Noctuoidea</taxon>
        <taxon>Noctuidae</taxon>
        <taxon>Plusiinae</taxon>
        <taxon>Chrysodeixis</taxon>
    </lineage>
</organism>
<feature type="domain" description="GST C-terminal" evidence="3">
    <location>
        <begin position="150"/>
        <end position="272"/>
    </location>
</feature>